<dbReference type="SUPFAM" id="SSF52317">
    <property type="entry name" value="Class I glutamine amidotransferase-like"/>
    <property type="match status" value="1"/>
</dbReference>
<dbReference type="InterPro" id="IPR006221">
    <property type="entry name" value="TrpG/PapA_dom"/>
</dbReference>
<evidence type="ECO:0000313" key="8">
    <source>
        <dbReference type="Proteomes" id="UP000482653"/>
    </source>
</evidence>
<evidence type="ECO:0000256" key="1">
    <source>
        <dbReference type="ARBA" id="ARBA00022962"/>
    </source>
</evidence>
<evidence type="ECO:0000313" key="6">
    <source>
        <dbReference type="EMBL" id="RGS34415.1"/>
    </source>
</evidence>
<dbReference type="CDD" id="cd01743">
    <property type="entry name" value="GATase1_Anthranilate_Synthase"/>
    <property type="match status" value="1"/>
</dbReference>
<dbReference type="GO" id="GO:0005829">
    <property type="term" value="C:cytosol"/>
    <property type="evidence" value="ECO:0007669"/>
    <property type="project" value="TreeGrafter"/>
</dbReference>
<dbReference type="Proteomes" id="UP001266995">
    <property type="component" value="Unassembled WGS sequence"/>
</dbReference>
<dbReference type="InterPro" id="IPR017926">
    <property type="entry name" value="GATASE"/>
</dbReference>
<dbReference type="PROSITE" id="PS51273">
    <property type="entry name" value="GATASE_TYPE_1"/>
    <property type="match status" value="1"/>
</dbReference>
<dbReference type="EMBL" id="QRVJ01000022">
    <property type="protein sequence ID" value="RGS34415.1"/>
    <property type="molecule type" value="Genomic_DNA"/>
</dbReference>
<dbReference type="InterPro" id="IPR050472">
    <property type="entry name" value="Anth_synth/Amidotransfase"/>
</dbReference>
<reference evidence="4" key="3">
    <citation type="submission" date="2023-03" db="EMBL/GenBank/DDBJ databases">
        <title>DFI Biobank Strains.</title>
        <authorList>
            <person name="Mostad J."/>
            <person name="Paddock L."/>
            <person name="Medina S."/>
            <person name="Waligurski E."/>
            <person name="Barat B."/>
            <person name="Smith R."/>
            <person name="Burgo V."/>
            <person name="Metcalfe C."/>
            <person name="Woodson C."/>
            <person name="Sundararajan A."/>
            <person name="Ramaswamy R."/>
            <person name="Lin H."/>
            <person name="Pamer E.G."/>
        </authorList>
    </citation>
    <scope>NUCLEOTIDE SEQUENCE</scope>
    <source>
        <strain evidence="4">DFI.9.5</strain>
    </source>
</reference>
<dbReference type="AlphaFoldDB" id="A0A412IBZ6"/>
<keyword evidence="1" id="KW-0315">Glutamine amidotransferase</keyword>
<dbReference type="InterPro" id="IPR029062">
    <property type="entry name" value="Class_I_gatase-like"/>
</dbReference>
<reference evidence="6 7" key="1">
    <citation type="submission" date="2018-08" db="EMBL/GenBank/DDBJ databases">
        <title>A genome reference for cultivated species of the human gut microbiota.</title>
        <authorList>
            <person name="Zou Y."/>
            <person name="Xue W."/>
            <person name="Luo G."/>
        </authorList>
    </citation>
    <scope>NUCLEOTIDE SEQUENCE [LARGE SCALE GENOMIC DNA]</scope>
    <source>
        <strain evidence="6 7">AF22-3AC</strain>
    </source>
</reference>
<name>A0A412IBZ6_9BACE</name>
<evidence type="ECO:0000313" key="4">
    <source>
        <dbReference type="EMBL" id="MDE8695213.1"/>
    </source>
</evidence>
<protein>
    <submittedName>
        <fullName evidence="6">Aminodeoxychorismate/anthranilate synthase component II</fullName>
    </submittedName>
</protein>
<dbReference type="PRINTS" id="PR00097">
    <property type="entry name" value="ANTSNTHASEII"/>
</dbReference>
<dbReference type="Pfam" id="PF00117">
    <property type="entry name" value="GATase"/>
    <property type="match status" value="1"/>
</dbReference>
<dbReference type="EMBL" id="VVYX01000030">
    <property type="protein sequence ID" value="KAA5415483.1"/>
    <property type="molecule type" value="Genomic_DNA"/>
</dbReference>
<dbReference type="EMBL" id="JARFID010000012">
    <property type="protein sequence ID" value="MDE8695213.1"/>
    <property type="molecule type" value="Genomic_DNA"/>
</dbReference>
<dbReference type="PANTHER" id="PTHR43418:SF4">
    <property type="entry name" value="MULTIFUNCTIONAL TRYPTOPHAN BIOSYNTHESIS PROTEIN"/>
    <property type="match status" value="1"/>
</dbReference>
<evidence type="ECO:0000313" key="7">
    <source>
        <dbReference type="Proteomes" id="UP000283341"/>
    </source>
</evidence>
<dbReference type="Proteomes" id="UP001221924">
    <property type="component" value="Unassembled WGS sequence"/>
</dbReference>
<dbReference type="PRINTS" id="PR00096">
    <property type="entry name" value="GATASE"/>
</dbReference>
<dbReference type="EMBL" id="JAVSNH010000001">
    <property type="protein sequence ID" value="MDT4512217.1"/>
    <property type="molecule type" value="Genomic_DNA"/>
</dbReference>
<reference evidence="3 8" key="2">
    <citation type="journal article" date="2019" name="Nat. Med.">
        <title>A library of human gut bacterial isolates paired with longitudinal multiomics data enables mechanistic microbiome research.</title>
        <authorList>
            <person name="Poyet M."/>
            <person name="Groussin M."/>
            <person name="Gibbons S.M."/>
            <person name="Avila-Pacheco J."/>
            <person name="Jiang X."/>
            <person name="Kearney S.M."/>
            <person name="Perrotta A.R."/>
            <person name="Berdy B."/>
            <person name="Zhao S."/>
            <person name="Lieberman T.D."/>
            <person name="Swanson P.K."/>
            <person name="Smith M."/>
            <person name="Roesemann S."/>
            <person name="Alexander J.E."/>
            <person name="Rich S.A."/>
            <person name="Livny J."/>
            <person name="Vlamakis H."/>
            <person name="Clish C."/>
            <person name="Bullock K."/>
            <person name="Deik A."/>
            <person name="Scott J."/>
            <person name="Pierce K.A."/>
            <person name="Xavier R.J."/>
            <person name="Alm E.J."/>
        </authorList>
    </citation>
    <scope>NUCLEOTIDE SEQUENCE [LARGE SCALE GENOMIC DNA]</scope>
    <source>
        <strain evidence="3 8">BIOML-A8</strain>
    </source>
</reference>
<evidence type="ECO:0000259" key="2">
    <source>
        <dbReference type="Pfam" id="PF00117"/>
    </source>
</evidence>
<comment type="caution">
    <text evidence="6">The sequence shown here is derived from an EMBL/GenBank/DDBJ whole genome shotgun (WGS) entry which is preliminary data.</text>
</comment>
<evidence type="ECO:0000313" key="3">
    <source>
        <dbReference type="EMBL" id="KAA5415483.1"/>
    </source>
</evidence>
<feature type="domain" description="Glutamine amidotransferase" evidence="2">
    <location>
        <begin position="4"/>
        <end position="185"/>
    </location>
</feature>
<organism evidence="6 7">
    <name type="scientific">Bacteroides cellulosilyticus</name>
    <dbReference type="NCBI Taxonomy" id="246787"/>
    <lineage>
        <taxon>Bacteria</taxon>
        <taxon>Pseudomonadati</taxon>
        <taxon>Bacteroidota</taxon>
        <taxon>Bacteroidia</taxon>
        <taxon>Bacteroidales</taxon>
        <taxon>Bacteroidaceae</taxon>
        <taxon>Bacteroides</taxon>
    </lineage>
</organism>
<dbReference type="RefSeq" id="WP_022210228.1">
    <property type="nucleotide sequence ID" value="NZ_CAXKYC010000011.1"/>
</dbReference>
<proteinExistence type="predicted"/>
<reference evidence="5" key="4">
    <citation type="submission" date="2023-08" db="EMBL/GenBank/DDBJ databases">
        <title>Reintroducing virulent viruses to syntetic microbiomes.</title>
        <authorList>
            <person name="Wilde J."/>
            <person name="Boyes R."/>
            <person name="Robinson A.V."/>
            <person name="Daisley B.A."/>
            <person name="Allen-Vercoe E."/>
        </authorList>
    </citation>
    <scope>NUCLEOTIDE SEQUENCE</scope>
    <source>
        <strain evidence="5">225I_12FAA</strain>
    </source>
</reference>
<dbReference type="PANTHER" id="PTHR43418">
    <property type="entry name" value="MULTIFUNCTIONAL TRYPTOPHAN BIOSYNTHESIS PROTEIN-RELATED"/>
    <property type="match status" value="1"/>
</dbReference>
<dbReference type="NCBIfam" id="TIGR00566">
    <property type="entry name" value="trpG_papA"/>
    <property type="match status" value="1"/>
</dbReference>
<dbReference type="GO" id="GO:0000162">
    <property type="term" value="P:L-tryptophan biosynthetic process"/>
    <property type="evidence" value="ECO:0007669"/>
    <property type="project" value="TreeGrafter"/>
</dbReference>
<accession>A0A412IBZ6</accession>
<dbReference type="Gene3D" id="3.40.50.880">
    <property type="match status" value="1"/>
</dbReference>
<dbReference type="Proteomes" id="UP000482653">
    <property type="component" value="Unassembled WGS sequence"/>
</dbReference>
<evidence type="ECO:0000313" key="5">
    <source>
        <dbReference type="EMBL" id="MDT4512217.1"/>
    </source>
</evidence>
<dbReference type="FunFam" id="3.40.50.880:FF:000003">
    <property type="entry name" value="Anthranilate synthase component II"/>
    <property type="match status" value="1"/>
</dbReference>
<gene>
    <name evidence="6" type="ORF">DWX97_19660</name>
    <name evidence="3" type="ORF">F2Y87_21155</name>
    <name evidence="4" type="ORF">PZH42_13970</name>
    <name evidence="5" type="ORF">RO785_14685</name>
</gene>
<sequence>MKTVIIDNYDSFTYNLAHLVKELGAEVDVLRNDKFELEELEKYDKIILSPGPGIPEEAGLLLEVIRTYAGRKPILGVCLGEQAIGQAFGGKLTNLSEVFHGIQTNVKIKNKDYIFSGLPTEIPVGRYHSWVVDTDGFPEELVITAISSEGQIMALKHREYDVHGIQFHPESVLTPDGKQIVGNWLKGV</sequence>
<dbReference type="GO" id="GO:0004049">
    <property type="term" value="F:anthranilate synthase activity"/>
    <property type="evidence" value="ECO:0007669"/>
    <property type="project" value="TreeGrafter"/>
</dbReference>
<dbReference type="Proteomes" id="UP000283341">
    <property type="component" value="Unassembled WGS sequence"/>
</dbReference>